<protein>
    <submittedName>
        <fullName evidence="1">Uncharacterized protein</fullName>
    </submittedName>
</protein>
<keyword evidence="2" id="KW-1185">Reference proteome</keyword>
<accession>A0ACC2S4H4</accession>
<reference evidence="1" key="1">
    <citation type="submission" date="2022-04" db="EMBL/GenBank/DDBJ databases">
        <title>Genome of the entomopathogenic fungus Entomophthora muscae.</title>
        <authorList>
            <person name="Elya C."/>
            <person name="Lovett B.R."/>
            <person name="Lee E."/>
            <person name="Macias A.M."/>
            <person name="Hajek A.E."/>
            <person name="De Bivort B.L."/>
            <person name="Kasson M.T."/>
            <person name="De Fine Licht H.H."/>
            <person name="Stajich J.E."/>
        </authorList>
    </citation>
    <scope>NUCLEOTIDE SEQUENCE</scope>
    <source>
        <strain evidence="1">Berkeley</strain>
    </source>
</reference>
<organism evidence="1 2">
    <name type="scientific">Entomophthora muscae</name>
    <dbReference type="NCBI Taxonomy" id="34485"/>
    <lineage>
        <taxon>Eukaryota</taxon>
        <taxon>Fungi</taxon>
        <taxon>Fungi incertae sedis</taxon>
        <taxon>Zoopagomycota</taxon>
        <taxon>Entomophthoromycotina</taxon>
        <taxon>Entomophthoromycetes</taxon>
        <taxon>Entomophthorales</taxon>
        <taxon>Entomophthoraceae</taxon>
        <taxon>Entomophthora</taxon>
    </lineage>
</organism>
<evidence type="ECO:0000313" key="2">
    <source>
        <dbReference type="Proteomes" id="UP001165960"/>
    </source>
</evidence>
<evidence type="ECO:0000313" key="1">
    <source>
        <dbReference type="EMBL" id="KAJ9057208.1"/>
    </source>
</evidence>
<comment type="caution">
    <text evidence="1">The sequence shown here is derived from an EMBL/GenBank/DDBJ whole genome shotgun (WGS) entry which is preliminary data.</text>
</comment>
<dbReference type="Proteomes" id="UP001165960">
    <property type="component" value="Unassembled WGS sequence"/>
</dbReference>
<dbReference type="EMBL" id="QTSX02005816">
    <property type="protein sequence ID" value="KAJ9057208.1"/>
    <property type="molecule type" value="Genomic_DNA"/>
</dbReference>
<name>A0ACC2S4H4_9FUNG</name>
<sequence>MEVQDLVAYSNHQQEYQAALVHRLDLSFAEVQNYAHQNQTQHVRALQRLNALLEQLNTQLPKIVGEILDLRGALQTWCQDVTRHILAVEHYLENTARQEAAHLEKTGRCTSELADTHSKMEALNKGFNDFSQTNQSELNRLKDLAHTAEAEIVELKDNFVKYDNHLQMTLEEKLAMFRKETEETLLLASQTPAAQSTTIVVPDMDEI</sequence>
<proteinExistence type="predicted"/>
<gene>
    <name evidence="1" type="ORF">DSO57_1024864</name>
</gene>